<protein>
    <submittedName>
        <fullName evidence="4">Phospholipase/carboxylesterase</fullName>
    </submittedName>
</protein>
<proteinExistence type="inferred from homology"/>
<keyword evidence="5" id="KW-1185">Reference proteome</keyword>
<name>A0ABU0M8R7_9HYPH</name>
<evidence type="ECO:0000313" key="5">
    <source>
        <dbReference type="Proteomes" id="UP001223743"/>
    </source>
</evidence>
<dbReference type="Pfam" id="PF02230">
    <property type="entry name" value="Abhydrolase_2"/>
    <property type="match status" value="1"/>
</dbReference>
<dbReference type="InterPro" id="IPR003140">
    <property type="entry name" value="PLipase/COase/thioEstase"/>
</dbReference>
<evidence type="ECO:0000256" key="1">
    <source>
        <dbReference type="ARBA" id="ARBA00006499"/>
    </source>
</evidence>
<comment type="similarity">
    <text evidence="1">Belongs to the AB hydrolase superfamily. AB hydrolase 2 family.</text>
</comment>
<evidence type="ECO:0000259" key="3">
    <source>
        <dbReference type="Pfam" id="PF02230"/>
    </source>
</evidence>
<dbReference type="Gene3D" id="3.40.50.1820">
    <property type="entry name" value="alpha/beta hydrolase"/>
    <property type="match status" value="1"/>
</dbReference>
<gene>
    <name evidence="4" type="ORF">QO015_002975</name>
</gene>
<dbReference type="PANTHER" id="PTHR10655">
    <property type="entry name" value="LYSOPHOSPHOLIPASE-RELATED"/>
    <property type="match status" value="1"/>
</dbReference>
<keyword evidence="2" id="KW-0378">Hydrolase</keyword>
<accession>A0ABU0M8R7</accession>
<organism evidence="4 5">
    <name type="scientific">Kaistia geumhonensis</name>
    <dbReference type="NCBI Taxonomy" id="410839"/>
    <lineage>
        <taxon>Bacteria</taxon>
        <taxon>Pseudomonadati</taxon>
        <taxon>Pseudomonadota</taxon>
        <taxon>Alphaproteobacteria</taxon>
        <taxon>Hyphomicrobiales</taxon>
        <taxon>Kaistiaceae</taxon>
        <taxon>Kaistia</taxon>
    </lineage>
</organism>
<dbReference type="EMBL" id="JAUSWJ010000001">
    <property type="protein sequence ID" value="MDQ0517362.1"/>
    <property type="molecule type" value="Genomic_DNA"/>
</dbReference>
<dbReference type="RefSeq" id="WP_266278475.1">
    <property type="nucleotide sequence ID" value="NZ_JAPKNF010000001.1"/>
</dbReference>
<dbReference type="InterPro" id="IPR050565">
    <property type="entry name" value="LYPA1-2/EST-like"/>
</dbReference>
<evidence type="ECO:0000313" key="4">
    <source>
        <dbReference type="EMBL" id="MDQ0517362.1"/>
    </source>
</evidence>
<dbReference type="Proteomes" id="UP001223743">
    <property type="component" value="Unassembled WGS sequence"/>
</dbReference>
<dbReference type="SUPFAM" id="SSF53474">
    <property type="entry name" value="alpha/beta-Hydrolases"/>
    <property type="match status" value="1"/>
</dbReference>
<dbReference type="InterPro" id="IPR029058">
    <property type="entry name" value="AB_hydrolase_fold"/>
</dbReference>
<evidence type="ECO:0000256" key="2">
    <source>
        <dbReference type="ARBA" id="ARBA00022801"/>
    </source>
</evidence>
<feature type="domain" description="Phospholipase/carboxylesterase/thioesterase" evidence="3">
    <location>
        <begin position="13"/>
        <end position="210"/>
    </location>
</feature>
<sequence>MLDGPRIAPLSGGPARKLVVLLHGVGADGADLIEIGRQWAPLFPDVAFVAPNAPDPCDWDPTRYQWFRLTVRDPHEYWTGASAAAPKLDAFLDAELAAHGLSDSDLALVGFSQGTMMVLQVAPRRLKPPAAIIGYSGRIAGQSHLAPETIGHAPVLLVHGALDEVIPVEAMQETAAALRDAGYSVETLVRPGLGHGIDAVGLQAGAAFLHEAFGAPSA</sequence>
<comment type="caution">
    <text evidence="4">The sequence shown here is derived from an EMBL/GenBank/DDBJ whole genome shotgun (WGS) entry which is preliminary data.</text>
</comment>
<reference evidence="4 5" key="1">
    <citation type="submission" date="2023-07" db="EMBL/GenBank/DDBJ databases">
        <title>Genomic Encyclopedia of Type Strains, Phase IV (KMG-IV): sequencing the most valuable type-strain genomes for metagenomic binning, comparative biology and taxonomic classification.</title>
        <authorList>
            <person name="Goeker M."/>
        </authorList>
    </citation>
    <scope>NUCLEOTIDE SEQUENCE [LARGE SCALE GENOMIC DNA]</scope>
    <source>
        <strain evidence="4 5">B1-1</strain>
    </source>
</reference>
<dbReference type="PANTHER" id="PTHR10655:SF17">
    <property type="entry name" value="LYSOPHOSPHOLIPASE-LIKE PROTEIN 1"/>
    <property type="match status" value="1"/>
</dbReference>